<comment type="domain">
    <text evidence="2">A Gly-cisPro motif from one monomer fits into the active site of the other monomer to allow specific chiral rejection of L-amino acids.</text>
</comment>
<dbReference type="EC" id="3.1.1.96" evidence="2"/>
<organism evidence="3 4">
    <name type="scientific">Paenisporosarcina quisquiliarum</name>
    <dbReference type="NCBI Taxonomy" id="365346"/>
    <lineage>
        <taxon>Bacteria</taxon>
        <taxon>Bacillati</taxon>
        <taxon>Bacillota</taxon>
        <taxon>Bacilli</taxon>
        <taxon>Bacillales</taxon>
        <taxon>Caryophanaceae</taxon>
        <taxon>Paenisporosarcina</taxon>
    </lineage>
</organism>
<comment type="similarity">
    <text evidence="1 2">Belongs to the DTD family.</text>
</comment>
<comment type="caution">
    <text evidence="3">The sequence shown here is derived from an EMBL/GenBank/DDBJ whole genome shotgun (WGS) entry which is preliminary data.</text>
</comment>
<dbReference type="Pfam" id="PF02580">
    <property type="entry name" value="Tyr_Deacylase"/>
    <property type="match status" value="1"/>
</dbReference>
<protein>
    <recommendedName>
        <fullName evidence="2">D-aminoacyl-tRNA deacylase</fullName>
        <shortName evidence="2">DTD</shortName>
        <ecNumber evidence="2">3.1.1.96</ecNumber>
    </recommendedName>
    <alternativeName>
        <fullName evidence="2">Gly-tRNA(Ala) deacylase</fullName>
        <ecNumber evidence="2">3.1.1.-</ecNumber>
    </alternativeName>
</protein>
<dbReference type="SUPFAM" id="SSF69500">
    <property type="entry name" value="DTD-like"/>
    <property type="match status" value="1"/>
</dbReference>
<dbReference type="AlphaFoldDB" id="A0A9X3LDS3"/>
<dbReference type="GO" id="GO:0019478">
    <property type="term" value="P:D-amino acid catabolic process"/>
    <property type="evidence" value="ECO:0007669"/>
    <property type="project" value="UniProtKB-UniRule"/>
</dbReference>
<comment type="subunit">
    <text evidence="2">Homodimer.</text>
</comment>
<dbReference type="Gene3D" id="3.50.80.10">
    <property type="entry name" value="D-tyrosyl-tRNA(Tyr) deacylase"/>
    <property type="match status" value="1"/>
</dbReference>
<dbReference type="GO" id="GO:0051500">
    <property type="term" value="F:D-tyrosyl-tRNA(Tyr) deacylase activity"/>
    <property type="evidence" value="ECO:0007669"/>
    <property type="project" value="TreeGrafter"/>
</dbReference>
<gene>
    <name evidence="2 3" type="primary">dtd</name>
    <name evidence="3" type="ORF">M9R32_02870</name>
</gene>
<comment type="function">
    <text evidence="2">An aminoacyl-tRNA editing enzyme that deacylates mischarged D-aminoacyl-tRNAs. Also deacylates mischarged glycyl-tRNA(Ala), protecting cells against glycine mischarging by AlaRS. Acts via tRNA-based rather than protein-based catalysis; rejects L-amino acids rather than detecting D-amino acids in the active site. By recycling D-aminoacyl-tRNA to D-amino acids and free tRNA molecules, this enzyme counteracts the toxicity associated with the formation of D-aminoacyl-tRNA entities in vivo and helps enforce protein L-homochirality.</text>
</comment>
<dbReference type="NCBIfam" id="TIGR00256">
    <property type="entry name" value="D-aminoacyl-tRNA deacylase"/>
    <property type="match status" value="1"/>
</dbReference>
<dbReference type="CDD" id="cd00563">
    <property type="entry name" value="Dtyr_deacylase"/>
    <property type="match status" value="1"/>
</dbReference>
<dbReference type="EC" id="3.1.1.-" evidence="2"/>
<dbReference type="PANTHER" id="PTHR10472:SF5">
    <property type="entry name" value="D-AMINOACYL-TRNA DEACYLASE 1"/>
    <property type="match status" value="1"/>
</dbReference>
<evidence type="ECO:0000313" key="4">
    <source>
        <dbReference type="Proteomes" id="UP001152173"/>
    </source>
</evidence>
<dbReference type="FunFam" id="3.50.80.10:FF:000001">
    <property type="entry name" value="D-aminoacyl-tRNA deacylase"/>
    <property type="match status" value="1"/>
</dbReference>
<evidence type="ECO:0000256" key="2">
    <source>
        <dbReference type="HAMAP-Rule" id="MF_00518"/>
    </source>
</evidence>
<evidence type="ECO:0000313" key="3">
    <source>
        <dbReference type="EMBL" id="MCZ8536135.1"/>
    </source>
</evidence>
<comment type="catalytic activity">
    <reaction evidence="2">
        <text>a D-aminoacyl-tRNA + H2O = a tRNA + a D-alpha-amino acid + H(+)</text>
        <dbReference type="Rhea" id="RHEA:13953"/>
        <dbReference type="Rhea" id="RHEA-COMP:10123"/>
        <dbReference type="Rhea" id="RHEA-COMP:10124"/>
        <dbReference type="ChEBI" id="CHEBI:15377"/>
        <dbReference type="ChEBI" id="CHEBI:15378"/>
        <dbReference type="ChEBI" id="CHEBI:59871"/>
        <dbReference type="ChEBI" id="CHEBI:78442"/>
        <dbReference type="ChEBI" id="CHEBI:79333"/>
        <dbReference type="EC" id="3.1.1.96"/>
    </reaction>
</comment>
<evidence type="ECO:0000256" key="1">
    <source>
        <dbReference type="ARBA" id="ARBA00009673"/>
    </source>
</evidence>
<dbReference type="PANTHER" id="PTHR10472">
    <property type="entry name" value="D-TYROSYL-TRNA TYR DEACYLASE"/>
    <property type="match status" value="1"/>
</dbReference>
<comment type="subcellular location">
    <subcellularLocation>
        <location evidence="2">Cytoplasm</location>
    </subcellularLocation>
</comment>
<reference evidence="3" key="1">
    <citation type="submission" date="2022-05" db="EMBL/GenBank/DDBJ databases">
        <authorList>
            <person name="Colautti A."/>
            <person name="Iacumin L."/>
        </authorList>
    </citation>
    <scope>NUCLEOTIDE SEQUENCE</scope>
    <source>
        <strain evidence="3">SK 55</strain>
    </source>
</reference>
<dbReference type="GO" id="GO:0000049">
    <property type="term" value="F:tRNA binding"/>
    <property type="evidence" value="ECO:0007669"/>
    <property type="project" value="UniProtKB-UniRule"/>
</dbReference>
<dbReference type="InterPro" id="IPR023509">
    <property type="entry name" value="DTD-like_sf"/>
</dbReference>
<dbReference type="GO" id="GO:0005737">
    <property type="term" value="C:cytoplasm"/>
    <property type="evidence" value="ECO:0007669"/>
    <property type="project" value="UniProtKB-SubCell"/>
</dbReference>
<keyword evidence="2 3" id="KW-0378">Hydrolase</keyword>
<dbReference type="GO" id="GO:0043908">
    <property type="term" value="F:Ser(Gly)-tRNA(Ala) hydrolase activity"/>
    <property type="evidence" value="ECO:0007669"/>
    <property type="project" value="UniProtKB-UniRule"/>
</dbReference>
<keyword evidence="2" id="KW-0820">tRNA-binding</keyword>
<keyword evidence="2" id="KW-0694">RNA-binding</keyword>
<sequence>MKVVLQRSLKAKVEVNGEVTGQIDKGLVLLVGITHNDTEEDVRYVAEKVANLRLFEDESGKMNLSIFDAGGSILSVSQFTLYGDTRKGRRPSFSEAAKPDIAKPLWELFNEELRNLNLHVETGVFGAMMDVSLTNDGPVTLIVESK</sequence>
<dbReference type="Proteomes" id="UP001152173">
    <property type="component" value="Unassembled WGS sequence"/>
</dbReference>
<accession>A0A9X3LDS3</accession>
<dbReference type="HAMAP" id="MF_00518">
    <property type="entry name" value="Deacylase_Dtd"/>
    <property type="match status" value="1"/>
</dbReference>
<feature type="short sequence motif" description="Gly-cisPro motif, important for rejection of L-amino acids" evidence="2">
    <location>
        <begin position="137"/>
        <end position="138"/>
    </location>
</feature>
<proteinExistence type="inferred from homology"/>
<comment type="catalytic activity">
    <reaction evidence="2">
        <text>glycyl-tRNA(Ala) + H2O = tRNA(Ala) + glycine + H(+)</text>
        <dbReference type="Rhea" id="RHEA:53744"/>
        <dbReference type="Rhea" id="RHEA-COMP:9657"/>
        <dbReference type="Rhea" id="RHEA-COMP:13640"/>
        <dbReference type="ChEBI" id="CHEBI:15377"/>
        <dbReference type="ChEBI" id="CHEBI:15378"/>
        <dbReference type="ChEBI" id="CHEBI:57305"/>
        <dbReference type="ChEBI" id="CHEBI:78442"/>
        <dbReference type="ChEBI" id="CHEBI:78522"/>
    </reaction>
</comment>
<dbReference type="InterPro" id="IPR003732">
    <property type="entry name" value="Daa-tRNA_deacyls_DTD"/>
</dbReference>
<keyword evidence="4" id="KW-1185">Reference proteome</keyword>
<dbReference type="GO" id="GO:0106026">
    <property type="term" value="F:Gly-tRNA(Ala) deacylase activity"/>
    <property type="evidence" value="ECO:0007669"/>
    <property type="project" value="UniProtKB-UniRule"/>
</dbReference>
<name>A0A9X3LDS3_9BACL</name>
<dbReference type="RefSeq" id="WP_269925243.1">
    <property type="nucleotide sequence ID" value="NZ_JAMKBJ010000002.1"/>
</dbReference>
<keyword evidence="2" id="KW-0963">Cytoplasm</keyword>
<dbReference type="EMBL" id="JAMKBJ010000002">
    <property type="protein sequence ID" value="MCZ8536135.1"/>
    <property type="molecule type" value="Genomic_DNA"/>
</dbReference>